<dbReference type="SMART" id="SM01126">
    <property type="entry name" value="DDE_Tnp_IS1595"/>
    <property type="match status" value="1"/>
</dbReference>
<reference evidence="2 3" key="1">
    <citation type="journal article" date="2022" name="Allergy">
        <title>Genome assembly and annotation of Periplaneta americana reveal a comprehensive cockroach allergen profile.</title>
        <authorList>
            <person name="Wang L."/>
            <person name="Xiong Q."/>
            <person name="Saelim N."/>
            <person name="Wang L."/>
            <person name="Nong W."/>
            <person name="Wan A.T."/>
            <person name="Shi M."/>
            <person name="Liu X."/>
            <person name="Cao Q."/>
            <person name="Hui J.H.L."/>
            <person name="Sookrung N."/>
            <person name="Leung T.F."/>
            <person name="Tungtrongchitr A."/>
            <person name="Tsui S.K.W."/>
        </authorList>
    </citation>
    <scope>NUCLEOTIDE SEQUENCE [LARGE SCALE GENOMIC DNA]</scope>
    <source>
        <strain evidence="2">PWHHKU_190912</strain>
    </source>
</reference>
<dbReference type="PANTHER" id="PTHR47163">
    <property type="entry name" value="DDE_TNP_IS1595 DOMAIN-CONTAINING PROTEIN"/>
    <property type="match status" value="1"/>
</dbReference>
<sequence length="349" mass="39383">MYNSQRQLGFLEFVPDRTQDALLSIIEISVLPGTEIHSDQWAAYRAIPALPVIPPNRHLTVNHSETFLASLTGAHTNNVESFWKNEKQVQFATTELAIAYLQNRQIIAQNPPNCSTIGCNRPMTLIKQSSTIDGVIWAISISQGLQEVHLGRIFLEWAANTFKIFLMLAFYWAYSVSVGIATEAKVSKVTAIQWYQHFRDICSRLTNVSVLNLSTVSDKWFGSSFRNVHCQRQLGFLEFVPDRTQDTLLSIIEISVLPGTEIHSDQWAAYRAIPALPVIPPNRHLTVNHSETFVASLTGAHTNNAECFWKNAKLVKEMSGTCDAHLSSYMDELMWRQLNGKKTQNAFDN</sequence>
<dbReference type="Pfam" id="PF12762">
    <property type="entry name" value="DDE_Tnp_IS1595"/>
    <property type="match status" value="2"/>
</dbReference>
<evidence type="ECO:0000313" key="2">
    <source>
        <dbReference type="EMBL" id="KAJ4426750.1"/>
    </source>
</evidence>
<dbReference type="InterPro" id="IPR024445">
    <property type="entry name" value="Tnp_ISXO2-like"/>
</dbReference>
<proteinExistence type="predicted"/>
<dbReference type="PANTHER" id="PTHR47163:SF2">
    <property type="entry name" value="SI:DKEY-17M8.2"/>
    <property type="match status" value="1"/>
</dbReference>
<evidence type="ECO:0000259" key="1">
    <source>
        <dbReference type="SMART" id="SM01126"/>
    </source>
</evidence>
<accession>A0ABQ8RYW5</accession>
<comment type="caution">
    <text evidence="2">The sequence shown here is derived from an EMBL/GenBank/DDBJ whole genome shotgun (WGS) entry which is preliminary data.</text>
</comment>
<protein>
    <recommendedName>
        <fullName evidence="1">ISXO2-like transposase domain-containing protein</fullName>
    </recommendedName>
</protein>
<keyword evidence="3" id="KW-1185">Reference proteome</keyword>
<gene>
    <name evidence="2" type="ORF">ANN_26549</name>
</gene>
<dbReference type="Proteomes" id="UP001148838">
    <property type="component" value="Unassembled WGS sequence"/>
</dbReference>
<dbReference type="EMBL" id="JAJSOF020000039">
    <property type="protein sequence ID" value="KAJ4426750.1"/>
    <property type="molecule type" value="Genomic_DNA"/>
</dbReference>
<dbReference type="InterPro" id="IPR053164">
    <property type="entry name" value="IS1016-like_transposase"/>
</dbReference>
<name>A0ABQ8RYW5_PERAM</name>
<organism evidence="2 3">
    <name type="scientific">Periplaneta americana</name>
    <name type="common">American cockroach</name>
    <name type="synonym">Blatta americana</name>
    <dbReference type="NCBI Taxonomy" id="6978"/>
    <lineage>
        <taxon>Eukaryota</taxon>
        <taxon>Metazoa</taxon>
        <taxon>Ecdysozoa</taxon>
        <taxon>Arthropoda</taxon>
        <taxon>Hexapoda</taxon>
        <taxon>Insecta</taxon>
        <taxon>Pterygota</taxon>
        <taxon>Neoptera</taxon>
        <taxon>Polyneoptera</taxon>
        <taxon>Dictyoptera</taxon>
        <taxon>Blattodea</taxon>
        <taxon>Blattoidea</taxon>
        <taxon>Blattidae</taxon>
        <taxon>Blattinae</taxon>
        <taxon>Periplaneta</taxon>
    </lineage>
</organism>
<feature type="domain" description="ISXO2-like transposase" evidence="1">
    <location>
        <begin position="215"/>
        <end position="338"/>
    </location>
</feature>
<evidence type="ECO:0000313" key="3">
    <source>
        <dbReference type="Proteomes" id="UP001148838"/>
    </source>
</evidence>